<dbReference type="Proteomes" id="UP000191672">
    <property type="component" value="Unassembled WGS sequence"/>
</dbReference>
<accession>A0A1V6QBK8</accession>
<comment type="caution">
    <text evidence="1">The sequence shown here is derived from an EMBL/GenBank/DDBJ whole genome shotgun (WGS) entry which is preliminary data.</text>
</comment>
<reference evidence="2" key="1">
    <citation type="journal article" date="2017" name="Nat. Microbiol.">
        <title>Global analysis of biosynthetic gene clusters reveals vast potential of secondary metabolite production in Penicillium species.</title>
        <authorList>
            <person name="Nielsen J.C."/>
            <person name="Grijseels S."/>
            <person name="Prigent S."/>
            <person name="Ji B."/>
            <person name="Dainat J."/>
            <person name="Nielsen K.F."/>
            <person name="Frisvad J.C."/>
            <person name="Workman M."/>
            <person name="Nielsen J."/>
        </authorList>
    </citation>
    <scope>NUCLEOTIDE SEQUENCE [LARGE SCALE GENOMIC DNA]</scope>
    <source>
        <strain evidence="2">IBT 31811</strain>
    </source>
</reference>
<proteinExistence type="predicted"/>
<dbReference type="AlphaFoldDB" id="A0A1V6QBK8"/>
<gene>
    <name evidence="1" type="ORF">PENANT_c007G01989</name>
</gene>
<evidence type="ECO:0000313" key="2">
    <source>
        <dbReference type="Proteomes" id="UP000191672"/>
    </source>
</evidence>
<evidence type="ECO:0000313" key="1">
    <source>
        <dbReference type="EMBL" id="OQD86599.1"/>
    </source>
</evidence>
<dbReference type="EMBL" id="MDYN01000007">
    <property type="protein sequence ID" value="OQD86599.1"/>
    <property type="molecule type" value="Genomic_DNA"/>
</dbReference>
<name>A0A1V6QBK8_9EURO</name>
<sequence length="216" mass="24136">MAEKKLRLLADQAMGMEQVGEQMADLVLEISLTFVDELNEDFLNGAFRLCHYSALLMNTLHPEHAFSRLLQKFLGWGKLSDSRAGAFFDAVHKRRALRALLALQSRSPEQEGEILQLELDLKDPEDADELSPATTFTESANSPAHPLLLYQCLNENAVVIEATFGPRGFLAFAVTREGIQQVHYGSTSTVDMCRPVMQIMQIMKEKAFYLCCGAHA</sequence>
<keyword evidence="2" id="KW-1185">Reference proteome</keyword>
<protein>
    <submittedName>
        <fullName evidence="1">Uncharacterized protein</fullName>
    </submittedName>
</protein>
<dbReference type="STRING" id="416450.A0A1V6QBK8"/>
<organism evidence="1 2">
    <name type="scientific">Penicillium antarcticum</name>
    <dbReference type="NCBI Taxonomy" id="416450"/>
    <lineage>
        <taxon>Eukaryota</taxon>
        <taxon>Fungi</taxon>
        <taxon>Dikarya</taxon>
        <taxon>Ascomycota</taxon>
        <taxon>Pezizomycotina</taxon>
        <taxon>Eurotiomycetes</taxon>
        <taxon>Eurotiomycetidae</taxon>
        <taxon>Eurotiales</taxon>
        <taxon>Aspergillaceae</taxon>
        <taxon>Penicillium</taxon>
    </lineage>
</organism>